<feature type="signal peptide" evidence="1">
    <location>
        <begin position="1"/>
        <end position="21"/>
    </location>
</feature>
<dbReference type="RefSeq" id="WP_158980994.1">
    <property type="nucleotide sequence ID" value="NZ_WSFO01000012.1"/>
</dbReference>
<dbReference type="EMBL" id="WSFO01000012">
    <property type="protein sequence ID" value="KAE9627669.1"/>
    <property type="molecule type" value="Genomic_DNA"/>
</dbReference>
<dbReference type="AlphaFoldDB" id="A0A6A4REM3"/>
<evidence type="ECO:0000313" key="3">
    <source>
        <dbReference type="Proteomes" id="UP000441586"/>
    </source>
</evidence>
<organism evidence="2 3">
    <name type="scientific">Parasedimentitalea maritima</name>
    <dbReference type="NCBI Taxonomy" id="2578117"/>
    <lineage>
        <taxon>Bacteria</taxon>
        <taxon>Pseudomonadati</taxon>
        <taxon>Pseudomonadota</taxon>
        <taxon>Alphaproteobacteria</taxon>
        <taxon>Rhodobacterales</taxon>
        <taxon>Paracoccaceae</taxon>
        <taxon>Parasedimentitalea</taxon>
    </lineage>
</organism>
<name>A0A6A4REM3_9RHOB</name>
<sequence>MKVLAATIIAALGLSAGAALAADPAELRHKKAPKGYEVITYDALQKQFHNAGSDTQEFSLQAGNEFRFTFLPDGNVVYRPMRALTDLTETSRSYYPAPDLLCIASTGNWSGMCVKVYKNAAGQLYCTGVFGNRAKWKKKCEIGS</sequence>
<proteinExistence type="predicted"/>
<keyword evidence="1" id="KW-0732">Signal</keyword>
<evidence type="ECO:0000313" key="2">
    <source>
        <dbReference type="EMBL" id="KAE9627669.1"/>
    </source>
</evidence>
<gene>
    <name evidence="2" type="ORF">GP644_19005</name>
</gene>
<feature type="chain" id="PRO_5025477019" evidence="1">
    <location>
        <begin position="22"/>
        <end position="144"/>
    </location>
</feature>
<evidence type="ECO:0000256" key="1">
    <source>
        <dbReference type="SAM" id="SignalP"/>
    </source>
</evidence>
<dbReference type="Proteomes" id="UP000441586">
    <property type="component" value="Unassembled WGS sequence"/>
</dbReference>
<comment type="caution">
    <text evidence="2">The sequence shown here is derived from an EMBL/GenBank/DDBJ whole genome shotgun (WGS) entry which is preliminary data.</text>
</comment>
<accession>A0A6A4REM3</accession>
<protein>
    <submittedName>
        <fullName evidence="2">Uncharacterized protein</fullName>
    </submittedName>
</protein>
<reference evidence="2 3" key="1">
    <citation type="submission" date="2019-12" db="EMBL/GenBank/DDBJ databases">
        <authorList>
            <person name="Zhang Y.-J."/>
        </authorList>
    </citation>
    <scope>NUCLEOTIDE SEQUENCE [LARGE SCALE GENOMIC DNA]</scope>
    <source>
        <strain evidence="2 3">H18S-6</strain>
    </source>
</reference>